<dbReference type="InterPro" id="IPR006446">
    <property type="entry name" value="RhaTrfase"/>
</dbReference>
<dbReference type="AlphaFoldDB" id="A0AAJ5QYS2"/>
<name>A0AAJ5QYS2_9ENTR</name>
<feature type="domain" description="Glycosyltransferase 2-like" evidence="4">
    <location>
        <begin position="7"/>
        <end position="165"/>
    </location>
</feature>
<protein>
    <submittedName>
        <fullName evidence="5">Glycosyltransferase family 2 protein</fullName>
    </submittedName>
</protein>
<proteinExistence type="inferred from homology"/>
<dbReference type="Gene3D" id="3.90.550.10">
    <property type="entry name" value="Spore Coat Polysaccharide Biosynthesis Protein SpsA, Chain A"/>
    <property type="match status" value="1"/>
</dbReference>
<dbReference type="InterPro" id="IPR029044">
    <property type="entry name" value="Nucleotide-diphossugar_trans"/>
</dbReference>
<dbReference type="SUPFAM" id="SSF53448">
    <property type="entry name" value="Nucleotide-diphospho-sugar transferases"/>
    <property type="match status" value="1"/>
</dbReference>
<evidence type="ECO:0000256" key="1">
    <source>
        <dbReference type="ARBA" id="ARBA00006739"/>
    </source>
</evidence>
<evidence type="ECO:0000313" key="5">
    <source>
        <dbReference type="EMBL" id="WBW62910.1"/>
    </source>
</evidence>
<evidence type="ECO:0000259" key="4">
    <source>
        <dbReference type="Pfam" id="PF00535"/>
    </source>
</evidence>
<accession>A0AAJ5QYS2</accession>
<dbReference type="Proteomes" id="UP001210130">
    <property type="component" value="Chromosome"/>
</dbReference>
<keyword evidence="3" id="KW-0808">Transferase</keyword>
<evidence type="ECO:0000256" key="3">
    <source>
        <dbReference type="ARBA" id="ARBA00022679"/>
    </source>
</evidence>
<gene>
    <name evidence="5" type="ORF">OR613_08350</name>
</gene>
<evidence type="ECO:0000256" key="2">
    <source>
        <dbReference type="ARBA" id="ARBA00022676"/>
    </source>
</evidence>
<dbReference type="PANTHER" id="PTHR43179">
    <property type="entry name" value="RHAMNOSYLTRANSFERASE WBBL"/>
    <property type="match status" value="1"/>
</dbReference>
<dbReference type="PANTHER" id="PTHR43179:SF12">
    <property type="entry name" value="GALACTOFURANOSYLTRANSFERASE GLFT2"/>
    <property type="match status" value="1"/>
</dbReference>
<dbReference type="NCBIfam" id="TIGR01556">
    <property type="entry name" value="rhamnosyltran"/>
    <property type="match status" value="1"/>
</dbReference>
<dbReference type="PROSITE" id="PS00018">
    <property type="entry name" value="EF_HAND_1"/>
    <property type="match status" value="1"/>
</dbReference>
<organism evidence="5 6">
    <name type="scientific">Klebsiella electrica</name>
    <dbReference type="NCBI Taxonomy" id="1259973"/>
    <lineage>
        <taxon>Bacteria</taxon>
        <taxon>Pseudomonadati</taxon>
        <taxon>Pseudomonadota</taxon>
        <taxon>Gammaproteobacteria</taxon>
        <taxon>Enterobacterales</taxon>
        <taxon>Enterobacteriaceae</taxon>
        <taxon>Klebsiella/Raoultella group</taxon>
        <taxon>Klebsiella</taxon>
    </lineage>
</organism>
<dbReference type="InterPro" id="IPR001173">
    <property type="entry name" value="Glyco_trans_2-like"/>
</dbReference>
<dbReference type="GO" id="GO:0016757">
    <property type="term" value="F:glycosyltransferase activity"/>
    <property type="evidence" value="ECO:0007669"/>
    <property type="project" value="UniProtKB-KW"/>
</dbReference>
<dbReference type="Pfam" id="PF00535">
    <property type="entry name" value="Glycos_transf_2"/>
    <property type="match status" value="1"/>
</dbReference>
<sequence length="297" mass="33929">MDRNVISAVIVTYNPDISVLDELVTELISQVQNIVIVDNNSNNIIDIEELSEKIDFILIKENENVGLASAQNTGIRRVLNVSTHIVIFDQDSKITKEFIKKQLKCEALLLDKGLKVSAVGPKFYDQHSGYEYPATIYTGPFIKRIDVTDEPVEATFVIASGSLIRTIVLNDVGLMLDDFFIDFVDVEWCLRARNKGYKCFINPFETMQHSIGDLRVTIFGRMISLHSDFRKFYIYRNGIFMMRLPYVPGGYKVRVLFFNMIRTILGIILSKDKKKTIQSSFKGWVAGFNLFRDNSPV</sequence>
<dbReference type="EMBL" id="CP112887">
    <property type="protein sequence ID" value="WBW62910.1"/>
    <property type="molecule type" value="Genomic_DNA"/>
</dbReference>
<keyword evidence="2" id="KW-0328">Glycosyltransferase</keyword>
<comment type="similarity">
    <text evidence="1">Belongs to the glycosyltransferase 2 family.</text>
</comment>
<dbReference type="InterPro" id="IPR018247">
    <property type="entry name" value="EF_Hand_1_Ca_BS"/>
</dbReference>
<dbReference type="RefSeq" id="WP_271207500.1">
    <property type="nucleotide sequence ID" value="NZ_CP112887.1"/>
</dbReference>
<keyword evidence="6" id="KW-1185">Reference proteome</keyword>
<reference evidence="5 6" key="1">
    <citation type="journal article" date="2023" name="Microbiol. Resour. Announc.">
        <title>Complete Genome Sequence of the First Colistin-Resistant Raoultella electrica Strain.</title>
        <authorList>
            <person name="Aldeia C."/>
            <person name="Campos-Madueno E.I."/>
            <person name="Sendi P."/>
            <person name="Endimiani A."/>
        </authorList>
    </citation>
    <scope>NUCLEOTIDE SEQUENCE [LARGE SCALE GENOMIC DNA]</scope>
    <source>
        <strain evidence="5 6">S2-IND-01-C</strain>
    </source>
</reference>
<evidence type="ECO:0000313" key="6">
    <source>
        <dbReference type="Proteomes" id="UP001210130"/>
    </source>
</evidence>
<dbReference type="CDD" id="cd02526">
    <property type="entry name" value="GT2_RfbF_like"/>
    <property type="match status" value="1"/>
</dbReference>